<protein>
    <submittedName>
        <fullName evidence="1">Uncharacterized protein</fullName>
    </submittedName>
</protein>
<accession>A0A2S7SVE7</accession>
<comment type="caution">
    <text evidence="1">The sequence shown here is derived from an EMBL/GenBank/DDBJ whole genome shotgun (WGS) entry which is preliminary data.</text>
</comment>
<dbReference type="OrthoDB" id="711735at2"/>
<organism evidence="1 2">
    <name type="scientific">Flavipsychrobacter stenotrophus</name>
    <dbReference type="NCBI Taxonomy" id="2077091"/>
    <lineage>
        <taxon>Bacteria</taxon>
        <taxon>Pseudomonadati</taxon>
        <taxon>Bacteroidota</taxon>
        <taxon>Chitinophagia</taxon>
        <taxon>Chitinophagales</taxon>
        <taxon>Chitinophagaceae</taxon>
        <taxon>Flavipsychrobacter</taxon>
    </lineage>
</organism>
<dbReference type="Proteomes" id="UP000239872">
    <property type="component" value="Unassembled WGS sequence"/>
</dbReference>
<dbReference type="RefSeq" id="WP_105039600.1">
    <property type="nucleotide sequence ID" value="NZ_PPSL01000003.1"/>
</dbReference>
<reference evidence="1 2" key="1">
    <citation type="submission" date="2018-01" db="EMBL/GenBank/DDBJ databases">
        <title>A novel member of the phylum Bacteroidetes isolated from glacier ice.</title>
        <authorList>
            <person name="Liu Q."/>
            <person name="Xin Y.-H."/>
        </authorList>
    </citation>
    <scope>NUCLEOTIDE SEQUENCE [LARGE SCALE GENOMIC DNA]</scope>
    <source>
        <strain evidence="1 2">RB1R16</strain>
    </source>
</reference>
<proteinExistence type="predicted"/>
<sequence length="105" mass="12116">MNELQETAIALQQDYGLQVPDEISEETILKRLAERVAVLVDRGAEAFFQMMYRLDISERKLNEAIGTPDVAEKIARLIYDRQLQKIRSRAFFKGGGKDVDQDLKW</sequence>
<dbReference type="EMBL" id="PPSL01000003">
    <property type="protein sequence ID" value="PQJ10873.1"/>
    <property type="molecule type" value="Genomic_DNA"/>
</dbReference>
<evidence type="ECO:0000313" key="2">
    <source>
        <dbReference type="Proteomes" id="UP000239872"/>
    </source>
</evidence>
<keyword evidence="2" id="KW-1185">Reference proteome</keyword>
<gene>
    <name evidence="1" type="ORF">CJD36_012950</name>
</gene>
<evidence type="ECO:0000313" key="1">
    <source>
        <dbReference type="EMBL" id="PQJ10873.1"/>
    </source>
</evidence>
<dbReference type="AlphaFoldDB" id="A0A2S7SVE7"/>
<name>A0A2S7SVE7_9BACT</name>